<evidence type="ECO:0000313" key="9">
    <source>
        <dbReference type="EMBL" id="HJG89208.1"/>
    </source>
</evidence>
<dbReference type="GO" id="GO:0044038">
    <property type="term" value="P:cell wall macromolecule biosynthetic process"/>
    <property type="evidence" value="ECO:0007669"/>
    <property type="project" value="TreeGrafter"/>
</dbReference>
<dbReference type="InterPro" id="IPR000715">
    <property type="entry name" value="Glycosyl_transferase_4"/>
</dbReference>
<feature type="transmembrane region" description="Helical" evidence="8">
    <location>
        <begin position="6"/>
        <end position="27"/>
    </location>
</feature>
<feature type="transmembrane region" description="Helical" evidence="8">
    <location>
        <begin position="88"/>
        <end position="107"/>
    </location>
</feature>
<evidence type="ECO:0000256" key="2">
    <source>
        <dbReference type="ARBA" id="ARBA00022475"/>
    </source>
</evidence>
<evidence type="ECO:0000256" key="3">
    <source>
        <dbReference type="ARBA" id="ARBA00022679"/>
    </source>
</evidence>
<feature type="transmembrane region" description="Helical" evidence="8">
    <location>
        <begin position="119"/>
        <end position="136"/>
    </location>
</feature>
<evidence type="ECO:0000256" key="1">
    <source>
        <dbReference type="ARBA" id="ARBA00004651"/>
    </source>
</evidence>
<dbReference type="Proteomes" id="UP000757103">
    <property type="component" value="Unassembled WGS sequence"/>
</dbReference>
<gene>
    <name evidence="9" type="ORF">K8U91_07040</name>
</gene>
<feature type="binding site" evidence="7">
    <location>
        <position position="169"/>
    </location>
    <ligand>
        <name>Mg(2+)</name>
        <dbReference type="ChEBI" id="CHEBI:18420"/>
    </ligand>
</feature>
<keyword evidence="4 8" id="KW-0812">Transmembrane</keyword>
<protein>
    <submittedName>
        <fullName evidence="9">Undecaprenyl/decaprenyl-phosphate alpha-N-acetylglucosaminyl 1-phosphate transferase</fullName>
    </submittedName>
</protein>
<feature type="transmembrane region" description="Helical" evidence="8">
    <location>
        <begin position="142"/>
        <end position="164"/>
    </location>
</feature>
<evidence type="ECO:0000256" key="7">
    <source>
        <dbReference type="PIRSR" id="PIRSR600715-1"/>
    </source>
</evidence>
<reference evidence="9" key="2">
    <citation type="submission" date="2021-09" db="EMBL/GenBank/DDBJ databases">
        <authorList>
            <person name="Gilroy R."/>
        </authorList>
    </citation>
    <scope>NUCLEOTIDE SEQUENCE</scope>
    <source>
        <strain evidence="9">CHK121-7720</strain>
    </source>
</reference>
<keyword evidence="2" id="KW-1003">Cell membrane</keyword>
<keyword evidence="6 8" id="KW-0472">Membrane</keyword>
<feature type="transmembrane region" description="Helical" evidence="8">
    <location>
        <begin position="230"/>
        <end position="253"/>
    </location>
</feature>
<evidence type="ECO:0000256" key="8">
    <source>
        <dbReference type="SAM" id="Phobius"/>
    </source>
</evidence>
<feature type="transmembrane region" description="Helical" evidence="8">
    <location>
        <begin position="199"/>
        <end position="218"/>
    </location>
</feature>
<feature type="binding site" evidence="7">
    <location>
        <position position="234"/>
    </location>
    <ligand>
        <name>Mg(2+)</name>
        <dbReference type="ChEBI" id="CHEBI:18420"/>
    </ligand>
</feature>
<dbReference type="InterPro" id="IPR018480">
    <property type="entry name" value="PNAcMuramoyl-5peptid_Trfase_CS"/>
</dbReference>
<feature type="transmembrane region" description="Helical" evidence="8">
    <location>
        <begin position="47"/>
        <end position="68"/>
    </location>
</feature>
<dbReference type="GO" id="GO:0005886">
    <property type="term" value="C:plasma membrane"/>
    <property type="evidence" value="ECO:0007669"/>
    <property type="project" value="UniProtKB-SubCell"/>
</dbReference>
<keyword evidence="7" id="KW-0460">Magnesium</keyword>
<dbReference type="GO" id="GO:0071555">
    <property type="term" value="P:cell wall organization"/>
    <property type="evidence" value="ECO:0007669"/>
    <property type="project" value="TreeGrafter"/>
</dbReference>
<organism evidence="9 10">
    <name type="scientific">Barnesiella viscericola</name>
    <dbReference type="NCBI Taxonomy" id="397865"/>
    <lineage>
        <taxon>Bacteria</taxon>
        <taxon>Pseudomonadati</taxon>
        <taxon>Bacteroidota</taxon>
        <taxon>Bacteroidia</taxon>
        <taxon>Bacteroidales</taxon>
        <taxon>Barnesiellaceae</taxon>
        <taxon>Barnesiella</taxon>
    </lineage>
</organism>
<evidence type="ECO:0000256" key="5">
    <source>
        <dbReference type="ARBA" id="ARBA00022989"/>
    </source>
</evidence>
<comment type="caution">
    <text evidence="9">The sequence shown here is derived from an EMBL/GenBank/DDBJ whole genome shotgun (WGS) entry which is preliminary data.</text>
</comment>
<dbReference type="GO" id="GO:0016780">
    <property type="term" value="F:phosphotransferase activity, for other substituted phosphate groups"/>
    <property type="evidence" value="ECO:0007669"/>
    <property type="project" value="InterPro"/>
</dbReference>
<dbReference type="Pfam" id="PF00953">
    <property type="entry name" value="Glycos_transf_4"/>
    <property type="match status" value="1"/>
</dbReference>
<keyword evidence="5 8" id="KW-1133">Transmembrane helix</keyword>
<dbReference type="CDD" id="cd06853">
    <property type="entry name" value="GT_WecA_like"/>
    <property type="match status" value="1"/>
</dbReference>
<evidence type="ECO:0000313" key="10">
    <source>
        <dbReference type="Proteomes" id="UP000757103"/>
    </source>
</evidence>
<dbReference type="PANTHER" id="PTHR22926:SF3">
    <property type="entry name" value="UNDECAPRENYL-PHOSPHATE ALPHA-N-ACETYLGLUCOSAMINYL 1-PHOSPHATE TRANSFERASE"/>
    <property type="match status" value="1"/>
</dbReference>
<evidence type="ECO:0000256" key="6">
    <source>
        <dbReference type="ARBA" id="ARBA00023136"/>
    </source>
</evidence>
<sequence>MGYISVLLLSFFISLGFSIFIIPRILLISFKKHLFDIPDERKVHHGVIPRLGGVSFFPAVIFTLALMIGLSRIYGEDVFPSIVSLNDTAVLSFGLSSLLLLYLTGITDDLIGVRYYQKFIVQIFCAVLLVSSGLWINNLYGIFGIYELPASVGIPFTVFTIVFITNAINLIDGIDGLASGLSGIALLFFTFLFTYQREWLYAALSIVTLGTLIPFFYYNVFGNPDRGRKIFMGDTGSLTIGMVLSMLAIRFSMTDASVLHRVPDAIVIAFSVLITPVFDVVRVILHRARFHKNIFSPDKNHIHHKFLALGFTHRAAMITILLISAGFAAMNLLLLTHININLLLFLDIFIWTVMQLFLTHQIKKRNANLKN</sequence>
<feature type="transmembrane region" description="Helical" evidence="8">
    <location>
        <begin position="176"/>
        <end position="193"/>
    </location>
</feature>
<dbReference type="GO" id="GO:0046872">
    <property type="term" value="F:metal ion binding"/>
    <property type="evidence" value="ECO:0007669"/>
    <property type="project" value="UniProtKB-KW"/>
</dbReference>
<evidence type="ECO:0000256" key="4">
    <source>
        <dbReference type="ARBA" id="ARBA00022692"/>
    </source>
</evidence>
<dbReference type="PROSITE" id="PS01348">
    <property type="entry name" value="MRAY_2"/>
    <property type="match status" value="1"/>
</dbReference>
<feature type="transmembrane region" description="Helical" evidence="8">
    <location>
        <begin position="340"/>
        <end position="358"/>
    </location>
</feature>
<dbReference type="PANTHER" id="PTHR22926">
    <property type="entry name" value="PHOSPHO-N-ACETYLMURAMOYL-PENTAPEPTIDE-TRANSFERASE"/>
    <property type="match status" value="1"/>
</dbReference>
<keyword evidence="3 9" id="KW-0808">Transferase</keyword>
<dbReference type="GO" id="GO:0009103">
    <property type="term" value="P:lipopolysaccharide biosynthetic process"/>
    <property type="evidence" value="ECO:0007669"/>
    <property type="project" value="TreeGrafter"/>
</dbReference>
<proteinExistence type="predicted"/>
<feature type="transmembrane region" description="Helical" evidence="8">
    <location>
        <begin position="306"/>
        <end position="334"/>
    </location>
</feature>
<comment type="subcellular location">
    <subcellularLocation>
        <location evidence="1">Cell membrane</location>
        <topology evidence="1">Multi-pass membrane protein</topology>
    </subcellularLocation>
</comment>
<keyword evidence="7" id="KW-0479">Metal-binding</keyword>
<dbReference type="AlphaFoldDB" id="A0A921MQZ7"/>
<comment type="cofactor">
    <cofactor evidence="7">
        <name>Mg(2+)</name>
        <dbReference type="ChEBI" id="CHEBI:18420"/>
    </cofactor>
</comment>
<reference evidence="9" key="1">
    <citation type="journal article" date="2021" name="PeerJ">
        <title>Extensive microbial diversity within the chicken gut microbiome revealed by metagenomics and culture.</title>
        <authorList>
            <person name="Gilroy R."/>
            <person name="Ravi A."/>
            <person name="Getino M."/>
            <person name="Pursley I."/>
            <person name="Horton D.L."/>
            <person name="Alikhan N.F."/>
            <person name="Baker D."/>
            <person name="Gharbi K."/>
            <person name="Hall N."/>
            <person name="Watson M."/>
            <person name="Adriaenssens E.M."/>
            <person name="Foster-Nyarko E."/>
            <person name="Jarju S."/>
            <person name="Secka A."/>
            <person name="Antonio M."/>
            <person name="Oren A."/>
            <person name="Chaudhuri R.R."/>
            <person name="La Ragione R."/>
            <person name="Hildebrand F."/>
            <person name="Pallen M.J."/>
        </authorList>
    </citation>
    <scope>NUCLEOTIDE SEQUENCE</scope>
    <source>
        <strain evidence="9">CHK121-7720</strain>
    </source>
</reference>
<dbReference type="RefSeq" id="WP_273306243.1">
    <property type="nucleotide sequence ID" value="NZ_DYUD01000023.1"/>
</dbReference>
<name>A0A921MQZ7_9BACT</name>
<dbReference type="EMBL" id="DYUD01000023">
    <property type="protein sequence ID" value="HJG89208.1"/>
    <property type="molecule type" value="Genomic_DNA"/>
</dbReference>
<accession>A0A921MQZ7</accession>
<feature type="transmembrane region" description="Helical" evidence="8">
    <location>
        <begin position="265"/>
        <end position="285"/>
    </location>
</feature>